<evidence type="ECO:0000256" key="1">
    <source>
        <dbReference type="SAM" id="MobiDB-lite"/>
    </source>
</evidence>
<feature type="region of interest" description="Disordered" evidence="1">
    <location>
        <begin position="49"/>
        <end position="77"/>
    </location>
</feature>
<reference evidence="2" key="1">
    <citation type="submission" date="2025-08" db="UniProtKB">
        <authorList>
            <consortium name="Ensembl"/>
        </authorList>
    </citation>
    <scope>IDENTIFICATION</scope>
</reference>
<name>A0A8B9SBF6_APTOW</name>
<evidence type="ECO:0000313" key="2">
    <source>
        <dbReference type="Ensembl" id="ENSAOWP00000018676.1"/>
    </source>
</evidence>
<feature type="region of interest" description="Disordered" evidence="1">
    <location>
        <begin position="1"/>
        <end position="26"/>
    </location>
</feature>
<feature type="compositionally biased region" description="Basic residues" evidence="1">
    <location>
        <begin position="49"/>
        <end position="58"/>
    </location>
</feature>
<dbReference type="AlphaFoldDB" id="A0A8B9SBF6"/>
<dbReference type="Ensembl" id="ENSAOWT00000021168.1">
    <property type="protein sequence ID" value="ENSAOWP00000018676.1"/>
    <property type="gene ID" value="ENSAOWG00000012712.1"/>
</dbReference>
<sequence>GGSPRGCGLPGGPASPAPQDGSSALSVSWPGVHGYSTTHGVPAKWLQRMPRKPCKKSTMKTTEVTPQFSSLMSRPRHTQDHQAVEKLYDIDTVKVACWLCLMV</sequence>
<protein>
    <submittedName>
        <fullName evidence="2">Uncharacterized protein</fullName>
    </submittedName>
</protein>
<proteinExistence type="predicted"/>
<keyword evidence="3" id="KW-1185">Reference proteome</keyword>
<feature type="compositionally biased region" description="Polar residues" evidence="1">
    <location>
        <begin position="59"/>
        <end position="72"/>
    </location>
</feature>
<evidence type="ECO:0000313" key="3">
    <source>
        <dbReference type="Proteomes" id="UP000694424"/>
    </source>
</evidence>
<reference evidence="2" key="2">
    <citation type="submission" date="2025-09" db="UniProtKB">
        <authorList>
            <consortium name="Ensembl"/>
        </authorList>
    </citation>
    <scope>IDENTIFICATION</scope>
</reference>
<organism evidence="2 3">
    <name type="scientific">Apteryx owenii</name>
    <name type="common">Little spotted kiwi</name>
    <dbReference type="NCBI Taxonomy" id="8824"/>
    <lineage>
        <taxon>Eukaryota</taxon>
        <taxon>Metazoa</taxon>
        <taxon>Chordata</taxon>
        <taxon>Craniata</taxon>
        <taxon>Vertebrata</taxon>
        <taxon>Euteleostomi</taxon>
        <taxon>Archelosauria</taxon>
        <taxon>Archosauria</taxon>
        <taxon>Dinosauria</taxon>
        <taxon>Saurischia</taxon>
        <taxon>Theropoda</taxon>
        <taxon>Coelurosauria</taxon>
        <taxon>Aves</taxon>
        <taxon>Palaeognathae</taxon>
        <taxon>Apterygiformes</taxon>
        <taxon>Apterygidae</taxon>
        <taxon>Apteryx</taxon>
    </lineage>
</organism>
<dbReference type="Proteomes" id="UP000694424">
    <property type="component" value="Unplaced"/>
</dbReference>
<accession>A0A8B9SBF6</accession>
<feature type="compositionally biased region" description="Gly residues" evidence="1">
    <location>
        <begin position="1"/>
        <end position="11"/>
    </location>
</feature>